<keyword evidence="2" id="KW-1185">Reference proteome</keyword>
<dbReference type="HOGENOM" id="CLU_850252_0_0_1"/>
<dbReference type="Gene3D" id="1.25.40.10">
    <property type="entry name" value="Tetratricopeptide repeat domain"/>
    <property type="match status" value="1"/>
</dbReference>
<dbReference type="Proteomes" id="UP000054018">
    <property type="component" value="Unassembled WGS sequence"/>
</dbReference>
<evidence type="ECO:0000313" key="2">
    <source>
        <dbReference type="Proteomes" id="UP000054018"/>
    </source>
</evidence>
<dbReference type="EMBL" id="KN833868">
    <property type="protein sequence ID" value="KIK16076.1"/>
    <property type="molecule type" value="Genomic_DNA"/>
</dbReference>
<accession>A0A0C9YHF9</accession>
<evidence type="ECO:0000313" key="1">
    <source>
        <dbReference type="EMBL" id="KIK16076.1"/>
    </source>
</evidence>
<dbReference type="SUPFAM" id="SSF48452">
    <property type="entry name" value="TPR-like"/>
    <property type="match status" value="1"/>
</dbReference>
<dbReference type="STRING" id="765257.A0A0C9YHF9"/>
<reference evidence="2" key="2">
    <citation type="submission" date="2015-01" db="EMBL/GenBank/DDBJ databases">
        <title>Evolutionary Origins and Diversification of the Mycorrhizal Mutualists.</title>
        <authorList>
            <consortium name="DOE Joint Genome Institute"/>
            <consortium name="Mycorrhizal Genomics Consortium"/>
            <person name="Kohler A."/>
            <person name="Kuo A."/>
            <person name="Nagy L.G."/>
            <person name="Floudas D."/>
            <person name="Copeland A."/>
            <person name="Barry K.W."/>
            <person name="Cichocki N."/>
            <person name="Veneault-Fourrey C."/>
            <person name="LaButti K."/>
            <person name="Lindquist E.A."/>
            <person name="Lipzen A."/>
            <person name="Lundell T."/>
            <person name="Morin E."/>
            <person name="Murat C."/>
            <person name="Riley R."/>
            <person name="Ohm R."/>
            <person name="Sun H."/>
            <person name="Tunlid A."/>
            <person name="Henrissat B."/>
            <person name="Grigoriev I.V."/>
            <person name="Hibbett D.S."/>
            <person name="Martin F."/>
        </authorList>
    </citation>
    <scope>NUCLEOTIDE SEQUENCE [LARGE SCALE GENOMIC DNA]</scope>
    <source>
        <strain evidence="2">441</strain>
    </source>
</reference>
<reference evidence="1 2" key="1">
    <citation type="submission" date="2014-04" db="EMBL/GenBank/DDBJ databases">
        <authorList>
            <consortium name="DOE Joint Genome Institute"/>
            <person name="Kuo A."/>
            <person name="Kohler A."/>
            <person name="Costa M.D."/>
            <person name="Nagy L.G."/>
            <person name="Floudas D."/>
            <person name="Copeland A."/>
            <person name="Barry K.W."/>
            <person name="Cichocki N."/>
            <person name="Veneault-Fourrey C."/>
            <person name="LaButti K."/>
            <person name="Lindquist E.A."/>
            <person name="Lipzen A."/>
            <person name="Lundell T."/>
            <person name="Morin E."/>
            <person name="Murat C."/>
            <person name="Sun H."/>
            <person name="Tunlid A."/>
            <person name="Henrissat B."/>
            <person name="Grigoriev I.V."/>
            <person name="Hibbett D.S."/>
            <person name="Martin F."/>
            <person name="Nordberg H.P."/>
            <person name="Cantor M.N."/>
            <person name="Hua S.X."/>
        </authorList>
    </citation>
    <scope>NUCLEOTIDE SEQUENCE [LARGE SCALE GENOMIC DNA]</scope>
    <source>
        <strain evidence="1 2">441</strain>
    </source>
</reference>
<dbReference type="InterPro" id="IPR011990">
    <property type="entry name" value="TPR-like_helical_dom_sf"/>
</dbReference>
<protein>
    <submittedName>
        <fullName evidence="1">Uncharacterized protein</fullName>
    </submittedName>
</protein>
<organism evidence="1 2">
    <name type="scientific">Pisolithus microcarpus 441</name>
    <dbReference type="NCBI Taxonomy" id="765257"/>
    <lineage>
        <taxon>Eukaryota</taxon>
        <taxon>Fungi</taxon>
        <taxon>Dikarya</taxon>
        <taxon>Basidiomycota</taxon>
        <taxon>Agaricomycotina</taxon>
        <taxon>Agaricomycetes</taxon>
        <taxon>Agaricomycetidae</taxon>
        <taxon>Boletales</taxon>
        <taxon>Sclerodermatineae</taxon>
        <taxon>Pisolithaceae</taxon>
        <taxon>Pisolithus</taxon>
    </lineage>
</organism>
<proteinExistence type="predicted"/>
<name>A0A0C9YHF9_9AGAM</name>
<sequence>MEPDGPERIEFSGELGVVYRHMNRLEDAKRAFEDQYNTAKRLSNERAQCRAVGNLGMVNYQLSGQSRGPLLDLAIEQLTERVTSVRRLKAALDTQSSDPSQRHLLNTFTTWEMVGLSRLSLCYTARGEGEQAIKAASEGVELTTKSADSTAIAMSRLFYGRALLLDGQHQEALKQFNPPNGCTPTIALCKEPSEEHRSYLAELVDAGADMDVVDEQDSERLGIWIDKPAPGVAALPMIIAQCNALISLVDDAYHTRAWCSVEVMMVQTLRRSYNLHMWYEHVPSDSDGGTLREGPIDWQVVMKDKQLTYESDRPKVLFLERQSKLLG</sequence>
<dbReference type="AlphaFoldDB" id="A0A0C9YHF9"/>
<gene>
    <name evidence="1" type="ORF">PISMIDRAFT_637576</name>
</gene>
<dbReference type="OrthoDB" id="423576at2759"/>